<organism evidence="2">
    <name type="scientific">viral metagenome</name>
    <dbReference type="NCBI Taxonomy" id="1070528"/>
    <lineage>
        <taxon>unclassified sequences</taxon>
        <taxon>metagenomes</taxon>
        <taxon>organismal metagenomes</taxon>
    </lineage>
</organism>
<reference evidence="2" key="1">
    <citation type="journal article" date="2020" name="Nature">
        <title>Giant virus diversity and host interactions through global metagenomics.</title>
        <authorList>
            <person name="Schulz F."/>
            <person name="Roux S."/>
            <person name="Paez-Espino D."/>
            <person name="Jungbluth S."/>
            <person name="Walsh D.A."/>
            <person name="Denef V.J."/>
            <person name="McMahon K.D."/>
            <person name="Konstantinidis K.T."/>
            <person name="Eloe-Fadrosh E.A."/>
            <person name="Kyrpides N.C."/>
            <person name="Woyke T."/>
        </authorList>
    </citation>
    <scope>NUCLEOTIDE SEQUENCE</scope>
    <source>
        <strain evidence="2">GVMAG-M-3300021425-14</strain>
    </source>
</reference>
<accession>A0A6C0CPZ7</accession>
<keyword evidence="1" id="KW-0472">Membrane</keyword>
<evidence type="ECO:0000256" key="1">
    <source>
        <dbReference type="SAM" id="Phobius"/>
    </source>
</evidence>
<proteinExistence type="predicted"/>
<evidence type="ECO:0000313" key="2">
    <source>
        <dbReference type="EMBL" id="QHT05930.1"/>
    </source>
</evidence>
<sequence length="44" mass="5419">MENCLTKTKNHIKNFVLYVTVFFMILMWLQIFQEIYILYSLISK</sequence>
<dbReference type="AlphaFoldDB" id="A0A6C0CPZ7"/>
<protein>
    <submittedName>
        <fullName evidence="2">Uncharacterized protein</fullName>
    </submittedName>
</protein>
<feature type="transmembrane region" description="Helical" evidence="1">
    <location>
        <begin position="15"/>
        <end position="39"/>
    </location>
</feature>
<name>A0A6C0CPZ7_9ZZZZ</name>
<keyword evidence="1" id="KW-0812">Transmembrane</keyword>
<dbReference type="EMBL" id="MN739461">
    <property type="protein sequence ID" value="QHT05930.1"/>
    <property type="molecule type" value="Genomic_DNA"/>
</dbReference>
<keyword evidence="1" id="KW-1133">Transmembrane helix</keyword>